<sequence>MNKGYIKTVFVVLSLVVCVINNVLAAETAPSASNKPNIIDQRKTALEAKREEFKRIVCDDPEEIQAATSLANENVSLLLKIADNMDGFEPFHTYGQYCESYYKNFGHIEIERFTGKMLGHHQYNHTVDTIWDYANLQKLDRRFILGNPVRIYTPNLVLFEKFNIDQVTSSGKKKFALGAKAHISDDITVILCPTRVLKYDYDFRGNIDLKEMLERAEPINDDADPEETLLNLNANVSGFVIRKIEDNKVDIIYLNAIFKDDRSSDYIYDRRNARAAISDDITVILCPTRVLKYDYDFRGNIDLKEMLERAEPINDDADPEETLLNLNANVSGFVIRKIEDNKVDIIYLNAIFKDDRSSDYIYDRRNARAAVSGIIHMAYWGGEDKKGYPSIRSLITI</sequence>
<dbReference type="AlphaFoldDB" id="A0A1C6X0Q3"/>
<name>A0A1C6X0Q3_PLACE</name>
<proteinExistence type="predicted"/>
<accession>A0A1C6X0Q3</accession>
<dbReference type="InterPro" id="IPR006486">
    <property type="entry name" value="PYST_A"/>
</dbReference>
<dbReference type="Proteomes" id="UP000507536">
    <property type="component" value="Unassembled WGS sequence"/>
</dbReference>
<organism evidence="2">
    <name type="scientific">Plasmodium chabaudi adami</name>
    <dbReference type="NCBI Taxonomy" id="5826"/>
    <lineage>
        <taxon>Eukaryota</taxon>
        <taxon>Sar</taxon>
        <taxon>Alveolata</taxon>
        <taxon>Apicomplexa</taxon>
        <taxon>Aconoidasida</taxon>
        <taxon>Haemosporida</taxon>
        <taxon>Plasmodiidae</taxon>
        <taxon>Plasmodium</taxon>
        <taxon>Plasmodium (Vinckeia)</taxon>
    </lineage>
</organism>
<dbReference type="NCBIfam" id="TIGR01599">
    <property type="entry name" value="PYST-A"/>
    <property type="match status" value="1"/>
</dbReference>
<feature type="chain" id="PRO_5008750209" evidence="1">
    <location>
        <begin position="26"/>
        <end position="397"/>
    </location>
</feature>
<dbReference type="EMBL" id="FMIN01000589">
    <property type="protein sequence ID" value="SCL96191.1"/>
    <property type="molecule type" value="Genomic_DNA"/>
</dbReference>
<evidence type="ECO:0000313" key="2">
    <source>
        <dbReference type="EMBL" id="SCL96191.1"/>
    </source>
</evidence>
<gene>
    <name evidence="2" type="ORF">PCHDS_000567900</name>
</gene>
<evidence type="ECO:0000256" key="1">
    <source>
        <dbReference type="SAM" id="SignalP"/>
    </source>
</evidence>
<protein>
    <submittedName>
        <fullName evidence="2">Fam-a protein</fullName>
    </submittedName>
</protein>
<reference evidence="2" key="1">
    <citation type="submission" date="2016-08" db="EMBL/GenBank/DDBJ databases">
        <authorList>
            <consortium name="Pathogen Informatics"/>
        </authorList>
    </citation>
    <scope>NUCLEOTIDE SEQUENCE</scope>
    <source>
        <strain evidence="2">DS</strain>
    </source>
</reference>
<keyword evidence="1" id="KW-0732">Signal</keyword>
<feature type="signal peptide" evidence="1">
    <location>
        <begin position="1"/>
        <end position="25"/>
    </location>
</feature>